<dbReference type="AlphaFoldDB" id="A0A2R8BJ52"/>
<dbReference type="OrthoDB" id="7626141at2"/>
<protein>
    <submittedName>
        <fullName evidence="2">Multidrug export protein AcrE</fullName>
    </submittedName>
</protein>
<evidence type="ECO:0000256" key="1">
    <source>
        <dbReference type="SAM" id="Coils"/>
    </source>
</evidence>
<gene>
    <name evidence="2" type="primary">acrE</name>
    <name evidence="2" type="ORF">DEA8626_02456</name>
</gene>
<dbReference type="SUPFAM" id="SSF111369">
    <property type="entry name" value="HlyD-like secretion proteins"/>
    <property type="match status" value="2"/>
</dbReference>
<dbReference type="Gene3D" id="1.10.287.470">
    <property type="entry name" value="Helix hairpin bin"/>
    <property type="match status" value="1"/>
</dbReference>
<dbReference type="Gene3D" id="2.40.420.20">
    <property type="match status" value="1"/>
</dbReference>
<evidence type="ECO:0000313" key="2">
    <source>
        <dbReference type="EMBL" id="SPH23392.1"/>
    </source>
</evidence>
<keyword evidence="1" id="KW-0175">Coiled coil</keyword>
<organism evidence="2 3">
    <name type="scientific">Albidovulum aquaemixtae</name>
    <dbReference type="NCBI Taxonomy" id="1542388"/>
    <lineage>
        <taxon>Bacteria</taxon>
        <taxon>Pseudomonadati</taxon>
        <taxon>Pseudomonadota</taxon>
        <taxon>Alphaproteobacteria</taxon>
        <taxon>Rhodobacterales</taxon>
        <taxon>Paracoccaceae</taxon>
        <taxon>Albidovulum</taxon>
    </lineage>
</organism>
<evidence type="ECO:0000313" key="3">
    <source>
        <dbReference type="Proteomes" id="UP000244924"/>
    </source>
</evidence>
<dbReference type="GO" id="GO:0015562">
    <property type="term" value="F:efflux transmembrane transporter activity"/>
    <property type="evidence" value="ECO:0007669"/>
    <property type="project" value="TreeGrafter"/>
</dbReference>
<reference evidence="2 3" key="1">
    <citation type="submission" date="2018-03" db="EMBL/GenBank/DDBJ databases">
        <authorList>
            <person name="Keele B.F."/>
        </authorList>
    </citation>
    <scope>NUCLEOTIDE SEQUENCE [LARGE SCALE GENOMIC DNA]</scope>
    <source>
        <strain evidence="2 3">CECT 8626</strain>
    </source>
</reference>
<dbReference type="Proteomes" id="UP000244924">
    <property type="component" value="Unassembled WGS sequence"/>
</dbReference>
<accession>A0A2R8BJ52</accession>
<name>A0A2R8BJ52_9RHOB</name>
<dbReference type="Gene3D" id="2.40.30.170">
    <property type="match status" value="1"/>
</dbReference>
<feature type="coiled-coil region" evidence="1">
    <location>
        <begin position="199"/>
        <end position="233"/>
    </location>
</feature>
<dbReference type="PANTHER" id="PTHR30469:SF15">
    <property type="entry name" value="HLYD FAMILY OF SECRETION PROTEINS"/>
    <property type="match status" value="1"/>
</dbReference>
<proteinExistence type="predicted"/>
<keyword evidence="3" id="KW-1185">Reference proteome</keyword>
<dbReference type="RefSeq" id="WP_108853502.1">
    <property type="nucleotide sequence ID" value="NZ_OMOQ01000002.1"/>
</dbReference>
<dbReference type="PANTHER" id="PTHR30469">
    <property type="entry name" value="MULTIDRUG RESISTANCE PROTEIN MDTA"/>
    <property type="match status" value="1"/>
</dbReference>
<sequence>MGFLTRSLLGLFLLAATLALLAVGGVTLRNAIEAANEGPDWSRDPSERIFSARVLRLEPARIAPVMIAYGEVRSRRELELRAAASGRIVGLADDFQDGAAVEAGQLLVKIDPADAQSALDLARNGMREAEAEEREAIRALSLARDDLAAAEDQAVLRDRALQRQRDIADRGLGTAADLETAELAMSNAVQGVLARRKALADAEARADRAVTALERQRLALAEAERGLTDTELRAGFSGVLSGVAAVAGGLVSTNEKLGELIDPDALEVSFRVSTTQYARLIDRDGRLNALPLVATLDVLGATLEAEGRLARVSAAVGEGTSGRLIFARLENAPGFRPGDFVTVRIAEPALDDVAVVPGRAIGSDGTVLVLDAEDRLETHPVDLLRRQGDDAIIRVGALAGREIVAERTTLLGAGILVRPLSDAGASEANDRSAENVPLVDLTPERRAALIAFVENASDMAEAAKARVLARLREDRVPAEIVARIEARMGG</sequence>
<dbReference type="Gene3D" id="2.40.50.100">
    <property type="match status" value="1"/>
</dbReference>
<dbReference type="EMBL" id="OMOQ01000002">
    <property type="protein sequence ID" value="SPH23392.1"/>
    <property type="molecule type" value="Genomic_DNA"/>
</dbReference>
<dbReference type="GO" id="GO:1990281">
    <property type="term" value="C:efflux pump complex"/>
    <property type="evidence" value="ECO:0007669"/>
    <property type="project" value="TreeGrafter"/>
</dbReference>